<evidence type="ECO:0000256" key="2">
    <source>
        <dbReference type="SAM" id="Phobius"/>
    </source>
</evidence>
<evidence type="ECO:0000313" key="3">
    <source>
        <dbReference type="EMBL" id="OWQ93563.1"/>
    </source>
</evidence>
<evidence type="ECO:0000313" key="4">
    <source>
        <dbReference type="Proteomes" id="UP000197468"/>
    </source>
</evidence>
<keyword evidence="2" id="KW-0812">Transmembrane</keyword>
<keyword evidence="2" id="KW-0472">Membrane</keyword>
<dbReference type="EMBL" id="NIOF01000001">
    <property type="protein sequence ID" value="OWQ93563.1"/>
    <property type="molecule type" value="Genomic_DNA"/>
</dbReference>
<proteinExistence type="predicted"/>
<feature type="transmembrane region" description="Helical" evidence="2">
    <location>
        <begin position="233"/>
        <end position="254"/>
    </location>
</feature>
<comment type="caution">
    <text evidence="3">The sequence shown here is derived from an EMBL/GenBank/DDBJ whole genome shotgun (WGS) entry which is preliminary data.</text>
</comment>
<dbReference type="Gene3D" id="2.60.200.20">
    <property type="match status" value="1"/>
</dbReference>
<protein>
    <recommendedName>
        <fullName evidence="5">YscD cytoplasmic domain-containing protein</fullName>
    </recommendedName>
</protein>
<organism evidence="3 4">
    <name type="scientific">Roseateles aquatilis</name>
    <dbReference type="NCBI Taxonomy" id="431061"/>
    <lineage>
        <taxon>Bacteria</taxon>
        <taxon>Pseudomonadati</taxon>
        <taxon>Pseudomonadota</taxon>
        <taxon>Betaproteobacteria</taxon>
        <taxon>Burkholderiales</taxon>
        <taxon>Sphaerotilaceae</taxon>
        <taxon>Roseateles</taxon>
    </lineage>
</organism>
<dbReference type="RefSeq" id="WP_088382709.1">
    <property type="nucleotide sequence ID" value="NZ_NIOF01000001.1"/>
</dbReference>
<feature type="compositionally biased region" description="Acidic residues" evidence="1">
    <location>
        <begin position="16"/>
        <end position="27"/>
    </location>
</feature>
<reference evidence="3 4" key="1">
    <citation type="journal article" date="2008" name="Int. J. Syst. Evol. Microbiol.">
        <title>Description of Roseateles aquatilis sp. nov. and Roseateles terrae sp. nov., in the class Betaproteobacteria, and emended description of the genus Roseateles.</title>
        <authorList>
            <person name="Gomila M."/>
            <person name="Bowien B."/>
            <person name="Falsen E."/>
            <person name="Moore E.R."/>
            <person name="Lalucat J."/>
        </authorList>
    </citation>
    <scope>NUCLEOTIDE SEQUENCE [LARGE SCALE GENOMIC DNA]</scope>
    <source>
        <strain evidence="3 4">CCUG 48205</strain>
    </source>
</reference>
<feature type="region of interest" description="Disordered" evidence="1">
    <location>
        <begin position="1"/>
        <end position="27"/>
    </location>
</feature>
<evidence type="ECO:0008006" key="5">
    <source>
        <dbReference type="Google" id="ProtNLM"/>
    </source>
</evidence>
<feature type="region of interest" description="Disordered" evidence="1">
    <location>
        <begin position="309"/>
        <end position="328"/>
    </location>
</feature>
<gene>
    <name evidence="3" type="ORF">CDN99_03620</name>
</gene>
<accession>A0A246JM31</accession>
<evidence type="ECO:0000256" key="1">
    <source>
        <dbReference type="SAM" id="MobiDB-lite"/>
    </source>
</evidence>
<keyword evidence="4" id="KW-1185">Reference proteome</keyword>
<dbReference type="OrthoDB" id="9156149at2"/>
<dbReference type="Proteomes" id="UP000197468">
    <property type="component" value="Unassembled WGS sequence"/>
</dbReference>
<dbReference type="AlphaFoldDB" id="A0A246JM31"/>
<keyword evidence="2" id="KW-1133">Transmembrane helix</keyword>
<name>A0A246JM31_9BURK</name>
<sequence length="424" mass="43682">MAALDMTETQARDLGGDDGDQAWADDEAFADQEFFLDDLGENGNEVPAPDLAGDLEAEETDGVSVDARGDMPELRVLTGLQAGAAMPILDALIVGSDDAADVLLLDEGIASTQLRLAMTEAGEVTLEALADGVRVASGAMVEIGQCVRLQAGEVFRAADTWLAVRASRAPWEAWSPPASSPALTAAEASNGVDGASMNDSRIELNEALLDASDMVADARSHGTARQLHSSQGLARAIVAAGLLSTILGIGALIWQASFATARTGVGRSRAAVDPVAAIADATRRMLGVTGEASAADNAVTASAVSSKVTQTEIAPEPAVDKGPQATPTEQLAGDAETLTGAAHEGVAIAGGAAPGHRLVVRSPGQDPITLPFDIQEVLLGPRSLVILTDGRRLEPGDRTGAWRLAEIRPGALVFDGPRKVQVPW</sequence>